<protein>
    <submittedName>
        <fullName evidence="2">Uncharacterized protein</fullName>
    </submittedName>
</protein>
<evidence type="ECO:0000313" key="3">
    <source>
        <dbReference type="Proteomes" id="UP000266841"/>
    </source>
</evidence>
<sequence length="73" mass="8123">MSSMSKIMDHGPPRGHLANNIPLEKSKKQVSLIPKGSPPSCNSSRWWSEALRAASYVHSTTARTCTYTWNPTH</sequence>
<feature type="region of interest" description="Disordered" evidence="1">
    <location>
        <begin position="1"/>
        <end position="41"/>
    </location>
</feature>
<reference evidence="2 3" key="1">
    <citation type="journal article" date="2012" name="Genome Biol.">
        <title>Genome and low-iron response of an oceanic diatom adapted to chronic iron limitation.</title>
        <authorList>
            <person name="Lommer M."/>
            <person name="Specht M."/>
            <person name="Roy A.S."/>
            <person name="Kraemer L."/>
            <person name="Andreson R."/>
            <person name="Gutowska M.A."/>
            <person name="Wolf J."/>
            <person name="Bergner S.V."/>
            <person name="Schilhabel M.B."/>
            <person name="Klostermeier U.C."/>
            <person name="Beiko R.G."/>
            <person name="Rosenstiel P."/>
            <person name="Hippler M."/>
            <person name="Laroche J."/>
        </authorList>
    </citation>
    <scope>NUCLEOTIDE SEQUENCE [LARGE SCALE GENOMIC DNA]</scope>
    <source>
        <strain evidence="2 3">CCMP1005</strain>
    </source>
</reference>
<evidence type="ECO:0000313" key="2">
    <source>
        <dbReference type="EMBL" id="EJK65945.1"/>
    </source>
</evidence>
<dbReference type="AlphaFoldDB" id="K0SKT9"/>
<keyword evidence="3" id="KW-1185">Reference proteome</keyword>
<dbReference type="EMBL" id="AGNL01015360">
    <property type="protein sequence ID" value="EJK65945.1"/>
    <property type="molecule type" value="Genomic_DNA"/>
</dbReference>
<comment type="caution">
    <text evidence="2">The sequence shown here is derived from an EMBL/GenBank/DDBJ whole genome shotgun (WGS) entry which is preliminary data.</text>
</comment>
<gene>
    <name evidence="2" type="ORF">THAOC_13156</name>
</gene>
<accession>K0SKT9</accession>
<name>K0SKT9_THAOC</name>
<organism evidence="2 3">
    <name type="scientific">Thalassiosira oceanica</name>
    <name type="common">Marine diatom</name>
    <dbReference type="NCBI Taxonomy" id="159749"/>
    <lineage>
        <taxon>Eukaryota</taxon>
        <taxon>Sar</taxon>
        <taxon>Stramenopiles</taxon>
        <taxon>Ochrophyta</taxon>
        <taxon>Bacillariophyta</taxon>
        <taxon>Coscinodiscophyceae</taxon>
        <taxon>Thalassiosirophycidae</taxon>
        <taxon>Thalassiosirales</taxon>
        <taxon>Thalassiosiraceae</taxon>
        <taxon>Thalassiosira</taxon>
    </lineage>
</organism>
<dbReference type="Proteomes" id="UP000266841">
    <property type="component" value="Unassembled WGS sequence"/>
</dbReference>
<evidence type="ECO:0000256" key="1">
    <source>
        <dbReference type="SAM" id="MobiDB-lite"/>
    </source>
</evidence>
<proteinExistence type="predicted"/>